<proteinExistence type="predicted"/>
<keyword evidence="3" id="KW-1185">Reference proteome</keyword>
<organism evidence="2 3">
    <name type="scientific">Puccinia graminis f. sp. tritici</name>
    <dbReference type="NCBI Taxonomy" id="56615"/>
    <lineage>
        <taxon>Eukaryota</taxon>
        <taxon>Fungi</taxon>
        <taxon>Dikarya</taxon>
        <taxon>Basidiomycota</taxon>
        <taxon>Pucciniomycotina</taxon>
        <taxon>Pucciniomycetes</taxon>
        <taxon>Pucciniales</taxon>
        <taxon>Pucciniaceae</taxon>
        <taxon>Puccinia</taxon>
    </lineage>
</organism>
<feature type="region of interest" description="Disordered" evidence="1">
    <location>
        <begin position="1"/>
        <end position="67"/>
    </location>
</feature>
<name>A0A5B0MMQ5_PUCGR</name>
<evidence type="ECO:0000313" key="2">
    <source>
        <dbReference type="EMBL" id="KAA1077279.1"/>
    </source>
</evidence>
<evidence type="ECO:0000313" key="3">
    <source>
        <dbReference type="Proteomes" id="UP000324748"/>
    </source>
</evidence>
<evidence type="ECO:0000256" key="1">
    <source>
        <dbReference type="SAM" id="MobiDB-lite"/>
    </source>
</evidence>
<dbReference type="EMBL" id="VSWC01000144">
    <property type="protein sequence ID" value="KAA1077279.1"/>
    <property type="molecule type" value="Genomic_DNA"/>
</dbReference>
<dbReference type="Proteomes" id="UP000324748">
    <property type="component" value="Unassembled WGS sequence"/>
</dbReference>
<sequence length="67" mass="6718">MATKLAGMKASKDPGIRSPIGHLAYGCASRTIGRSPGSAPVRGPPSAVPRPAPTRAAATPQPEEAQA</sequence>
<reference evidence="2 3" key="1">
    <citation type="submission" date="2019-05" db="EMBL/GenBank/DDBJ databases">
        <title>Emergence of the Ug99 lineage of the wheat stem rust pathogen through somatic hybridization.</title>
        <authorList>
            <person name="Li F."/>
            <person name="Upadhyaya N.M."/>
            <person name="Sperschneider J."/>
            <person name="Matny O."/>
            <person name="Nguyen-Phuc H."/>
            <person name="Mago R."/>
            <person name="Raley C."/>
            <person name="Miller M.E."/>
            <person name="Silverstein K.A.T."/>
            <person name="Henningsen E."/>
            <person name="Hirsch C.D."/>
            <person name="Visser B."/>
            <person name="Pretorius Z.A."/>
            <person name="Steffenson B.J."/>
            <person name="Schwessinger B."/>
            <person name="Dodds P.N."/>
            <person name="Figueroa M."/>
        </authorList>
    </citation>
    <scope>NUCLEOTIDE SEQUENCE [LARGE SCALE GENOMIC DNA]</scope>
    <source>
        <strain evidence="2">21-0</strain>
    </source>
</reference>
<protein>
    <submittedName>
        <fullName evidence="2">Uncharacterized protein</fullName>
    </submittedName>
</protein>
<comment type="caution">
    <text evidence="2">The sequence shown here is derived from an EMBL/GenBank/DDBJ whole genome shotgun (WGS) entry which is preliminary data.</text>
</comment>
<accession>A0A5B0MMQ5</accession>
<feature type="compositionally biased region" description="Low complexity" evidence="1">
    <location>
        <begin position="53"/>
        <end position="67"/>
    </location>
</feature>
<feature type="compositionally biased region" description="Pro residues" evidence="1">
    <location>
        <begin position="42"/>
        <end position="52"/>
    </location>
</feature>
<dbReference type="AlphaFoldDB" id="A0A5B0MMQ5"/>
<gene>
    <name evidence="2" type="ORF">PGT21_001802</name>
</gene>